<accession>A0A2M8QFQ0</accession>
<dbReference type="Gene3D" id="1.10.10.10">
    <property type="entry name" value="Winged helix-like DNA-binding domain superfamily/Winged helix DNA-binding domain"/>
    <property type="match status" value="1"/>
</dbReference>
<dbReference type="InterPro" id="IPR014757">
    <property type="entry name" value="Tscrpt_reg_IclR_C"/>
</dbReference>
<evidence type="ECO:0000313" key="6">
    <source>
        <dbReference type="EMBL" id="PJF48619.1"/>
    </source>
</evidence>
<dbReference type="AlphaFoldDB" id="A0A2M8QFQ0"/>
<name>A0A2M8QFQ0_9CHLR</name>
<evidence type="ECO:0000256" key="3">
    <source>
        <dbReference type="ARBA" id="ARBA00023163"/>
    </source>
</evidence>
<dbReference type="PANTHER" id="PTHR30136:SF35">
    <property type="entry name" value="HTH-TYPE TRANSCRIPTIONAL REGULATOR RV1719"/>
    <property type="match status" value="1"/>
</dbReference>
<protein>
    <submittedName>
        <fullName evidence="6">IclR family transcriptional regulator</fullName>
    </submittedName>
</protein>
<evidence type="ECO:0000259" key="5">
    <source>
        <dbReference type="PROSITE" id="PS51078"/>
    </source>
</evidence>
<evidence type="ECO:0000256" key="1">
    <source>
        <dbReference type="ARBA" id="ARBA00023015"/>
    </source>
</evidence>
<dbReference type="PROSITE" id="PS51077">
    <property type="entry name" value="HTH_ICLR"/>
    <property type="match status" value="1"/>
</dbReference>
<dbReference type="Proteomes" id="UP000230790">
    <property type="component" value="Unassembled WGS sequence"/>
</dbReference>
<reference evidence="6 7" key="1">
    <citation type="submission" date="2017-11" db="EMBL/GenBank/DDBJ databases">
        <title>Evolution of Phototrophy in the Chloroflexi Phylum Driven by Horizontal Gene Transfer.</title>
        <authorList>
            <person name="Ward L.M."/>
            <person name="Hemp J."/>
            <person name="Shih P.M."/>
            <person name="Mcglynn S.E."/>
            <person name="Fischer W."/>
        </authorList>
    </citation>
    <scope>NUCLEOTIDE SEQUENCE [LARGE SCALE GENOMIC DNA]</scope>
    <source>
        <strain evidence="6">JP3_7</strain>
    </source>
</reference>
<dbReference type="Pfam" id="PF01614">
    <property type="entry name" value="IclR_C"/>
    <property type="match status" value="1"/>
</dbReference>
<keyword evidence="1" id="KW-0805">Transcription regulation</keyword>
<dbReference type="GO" id="GO:0003700">
    <property type="term" value="F:DNA-binding transcription factor activity"/>
    <property type="evidence" value="ECO:0007669"/>
    <property type="project" value="TreeGrafter"/>
</dbReference>
<dbReference type="PANTHER" id="PTHR30136">
    <property type="entry name" value="HELIX-TURN-HELIX TRANSCRIPTIONAL REGULATOR, ICLR FAMILY"/>
    <property type="match status" value="1"/>
</dbReference>
<dbReference type="GO" id="GO:0003677">
    <property type="term" value="F:DNA binding"/>
    <property type="evidence" value="ECO:0007669"/>
    <property type="project" value="UniProtKB-KW"/>
</dbReference>
<evidence type="ECO:0000313" key="7">
    <source>
        <dbReference type="Proteomes" id="UP000230790"/>
    </source>
</evidence>
<dbReference type="GO" id="GO:0045892">
    <property type="term" value="P:negative regulation of DNA-templated transcription"/>
    <property type="evidence" value="ECO:0007669"/>
    <property type="project" value="TreeGrafter"/>
</dbReference>
<dbReference type="PROSITE" id="PS51078">
    <property type="entry name" value="ICLR_ED"/>
    <property type="match status" value="1"/>
</dbReference>
<dbReference type="InterPro" id="IPR029016">
    <property type="entry name" value="GAF-like_dom_sf"/>
</dbReference>
<sequence>MKRGSHNAPSAYVIKPVFKALRVLKCLGDAGRELPLVEICRLVGLPKPTVYKYLQTLKAAGFVLYDPECECYWLGPNAWSLGRTVDPSLRVREVARPIMQQLRDRFGETINLGVLHGDEVVYLEMAVSRQALRLQATIGAHDPAYSTSLGRAMIAFLPRERWAKHIPRRLQPRAPRTITSFEVLHAELIATRKRGYAIEREENEPGALCIGAPIFDQDGEVVAAISLSAPAARISPADEGEVAEAVMRAARDISGRLGYTPQ</sequence>
<feature type="domain" description="HTH iclR-type" evidence="4">
    <location>
        <begin position="14"/>
        <end position="76"/>
    </location>
</feature>
<dbReference type="SUPFAM" id="SSF46785">
    <property type="entry name" value="Winged helix' DNA-binding domain"/>
    <property type="match status" value="1"/>
</dbReference>
<keyword evidence="2" id="KW-0238">DNA-binding</keyword>
<feature type="domain" description="IclR-ED" evidence="5">
    <location>
        <begin position="77"/>
        <end position="259"/>
    </location>
</feature>
<dbReference type="Gene3D" id="3.30.450.40">
    <property type="match status" value="1"/>
</dbReference>
<comment type="caution">
    <text evidence="6">The sequence shown here is derived from an EMBL/GenBank/DDBJ whole genome shotgun (WGS) entry which is preliminary data.</text>
</comment>
<gene>
    <name evidence="6" type="ORF">CUN48_02740</name>
</gene>
<dbReference type="InterPro" id="IPR036390">
    <property type="entry name" value="WH_DNA-bd_sf"/>
</dbReference>
<dbReference type="SUPFAM" id="SSF55781">
    <property type="entry name" value="GAF domain-like"/>
    <property type="match status" value="1"/>
</dbReference>
<dbReference type="InterPro" id="IPR005471">
    <property type="entry name" value="Tscrpt_reg_IclR_N"/>
</dbReference>
<dbReference type="EMBL" id="PGTN01000010">
    <property type="protein sequence ID" value="PJF48619.1"/>
    <property type="molecule type" value="Genomic_DNA"/>
</dbReference>
<dbReference type="InterPro" id="IPR050707">
    <property type="entry name" value="HTH_MetabolicPath_Reg"/>
</dbReference>
<evidence type="ECO:0000256" key="2">
    <source>
        <dbReference type="ARBA" id="ARBA00023125"/>
    </source>
</evidence>
<dbReference type="SMART" id="SM00346">
    <property type="entry name" value="HTH_ICLR"/>
    <property type="match status" value="1"/>
</dbReference>
<dbReference type="Pfam" id="PF09339">
    <property type="entry name" value="HTH_IclR"/>
    <property type="match status" value="1"/>
</dbReference>
<organism evidence="6 7">
    <name type="scientific">Candidatus Thermofonsia Clade 3 bacterium</name>
    <dbReference type="NCBI Taxonomy" id="2364212"/>
    <lineage>
        <taxon>Bacteria</taxon>
        <taxon>Bacillati</taxon>
        <taxon>Chloroflexota</taxon>
        <taxon>Candidatus Thermofontia</taxon>
        <taxon>Candidatus Thermofonsia Clade 3</taxon>
    </lineage>
</organism>
<evidence type="ECO:0000259" key="4">
    <source>
        <dbReference type="PROSITE" id="PS51077"/>
    </source>
</evidence>
<keyword evidence="3" id="KW-0804">Transcription</keyword>
<proteinExistence type="predicted"/>
<dbReference type="InterPro" id="IPR036388">
    <property type="entry name" value="WH-like_DNA-bd_sf"/>
</dbReference>